<accession>A0A9X4KY02</accession>
<proteinExistence type="predicted"/>
<dbReference type="Proteomes" id="UP001153404">
    <property type="component" value="Unassembled WGS sequence"/>
</dbReference>
<evidence type="ECO:0000313" key="1">
    <source>
        <dbReference type="EMBL" id="MDG0810037.1"/>
    </source>
</evidence>
<evidence type="ECO:0000313" key="2">
    <source>
        <dbReference type="Proteomes" id="UP001153404"/>
    </source>
</evidence>
<protein>
    <submittedName>
        <fullName evidence="1">Uncharacterized protein</fullName>
    </submittedName>
</protein>
<keyword evidence="2" id="KW-1185">Reference proteome</keyword>
<dbReference type="AlphaFoldDB" id="A0A9X4KY02"/>
<name>A0A9X4KY02_9BACL</name>
<sequence length="140" mass="14863">MWNSGSHTSVTLRLVSVISSAGQAVWFDDVRVQPYWELATGDTEMTLTVLYQRPAVSSLKSAGSADNWIASESTVPLLGRVDIGGVPYVVDWEYESASVDASAGKKSNADLCSRNAGSDAALHLVGESGSGADRALDRDR</sequence>
<gene>
    <name evidence="1" type="ORF">OMP40_12270</name>
</gene>
<reference evidence="1" key="1">
    <citation type="submission" date="2022-10" db="EMBL/GenBank/DDBJ databases">
        <title>Comparative genomic analysis of Cohnella hashimotonis sp. nov., isolated from the International Space Station.</title>
        <authorList>
            <person name="Simpson A."/>
            <person name="Venkateswaran K."/>
        </authorList>
    </citation>
    <scope>NUCLEOTIDE SEQUENCE</scope>
    <source>
        <strain evidence="1">DSM 28161</strain>
    </source>
</reference>
<comment type="caution">
    <text evidence="1">The sequence shown here is derived from an EMBL/GenBank/DDBJ whole genome shotgun (WGS) entry which is preliminary data.</text>
</comment>
<dbReference type="RefSeq" id="WP_277531654.1">
    <property type="nucleotide sequence ID" value="NZ_JAPDIA010000003.1"/>
</dbReference>
<dbReference type="EMBL" id="JAPDIA010000003">
    <property type="protein sequence ID" value="MDG0810037.1"/>
    <property type="molecule type" value="Genomic_DNA"/>
</dbReference>
<organism evidence="1 2">
    <name type="scientific">Cohnella rhizosphaerae</name>
    <dbReference type="NCBI Taxonomy" id="1457232"/>
    <lineage>
        <taxon>Bacteria</taxon>
        <taxon>Bacillati</taxon>
        <taxon>Bacillota</taxon>
        <taxon>Bacilli</taxon>
        <taxon>Bacillales</taxon>
        <taxon>Paenibacillaceae</taxon>
        <taxon>Cohnella</taxon>
    </lineage>
</organism>